<proteinExistence type="predicted"/>
<accession>A0ABU1TZ23</accession>
<sequence length="76" mass="8364">MLLSELCKGEKAKIVDLSSLSETVKRRLLDLGICEGSQVCLQCKMPFKGPCMLENSGQSLGIRLQDASFIRVEKSC</sequence>
<protein>
    <submittedName>
        <fullName evidence="3">Ferrous iron transport protein A</fullName>
    </submittedName>
</protein>
<gene>
    <name evidence="3" type="ORF">J2X07_001457</name>
</gene>
<organism evidence="3 4">
    <name type="scientific">Fictibacillus barbaricus</name>
    <dbReference type="NCBI Taxonomy" id="182136"/>
    <lineage>
        <taxon>Bacteria</taxon>
        <taxon>Bacillati</taxon>
        <taxon>Bacillota</taxon>
        <taxon>Bacilli</taxon>
        <taxon>Bacillales</taxon>
        <taxon>Fictibacillaceae</taxon>
        <taxon>Fictibacillus</taxon>
    </lineage>
</organism>
<dbReference type="Proteomes" id="UP001258181">
    <property type="component" value="Unassembled WGS sequence"/>
</dbReference>
<dbReference type="InterPro" id="IPR038157">
    <property type="entry name" value="FeoA_core_dom"/>
</dbReference>
<dbReference type="SMART" id="SM00899">
    <property type="entry name" value="FeoA"/>
    <property type="match status" value="1"/>
</dbReference>
<keyword evidence="4" id="KW-1185">Reference proteome</keyword>
<name>A0ABU1TZ23_9BACL</name>
<comment type="caution">
    <text evidence="3">The sequence shown here is derived from an EMBL/GenBank/DDBJ whole genome shotgun (WGS) entry which is preliminary data.</text>
</comment>
<dbReference type="PANTHER" id="PTHR42954:SF1">
    <property type="entry name" value="FERROUS IRON TRANSPORTER FEOA DOMAIN-CONTAINING PROTEIN"/>
    <property type="match status" value="1"/>
</dbReference>
<dbReference type="PANTHER" id="PTHR42954">
    <property type="entry name" value="FE(2+) TRANSPORT PROTEIN A"/>
    <property type="match status" value="1"/>
</dbReference>
<dbReference type="RefSeq" id="WP_310257775.1">
    <property type="nucleotide sequence ID" value="NZ_JAVDWA010000002.1"/>
</dbReference>
<evidence type="ECO:0000259" key="2">
    <source>
        <dbReference type="SMART" id="SM00899"/>
    </source>
</evidence>
<dbReference type="InterPro" id="IPR052713">
    <property type="entry name" value="FeoA"/>
</dbReference>
<keyword evidence="1" id="KW-0408">Iron</keyword>
<dbReference type="InterPro" id="IPR007167">
    <property type="entry name" value="Fe-transptr_FeoA-like"/>
</dbReference>
<dbReference type="EMBL" id="JAVDWA010000002">
    <property type="protein sequence ID" value="MDR7072480.1"/>
    <property type="molecule type" value="Genomic_DNA"/>
</dbReference>
<evidence type="ECO:0000313" key="3">
    <source>
        <dbReference type="EMBL" id="MDR7072480.1"/>
    </source>
</evidence>
<dbReference type="Pfam" id="PF04023">
    <property type="entry name" value="FeoA"/>
    <property type="match status" value="1"/>
</dbReference>
<dbReference type="SUPFAM" id="SSF50037">
    <property type="entry name" value="C-terminal domain of transcriptional repressors"/>
    <property type="match status" value="1"/>
</dbReference>
<reference evidence="3 4" key="1">
    <citation type="submission" date="2023-07" db="EMBL/GenBank/DDBJ databases">
        <title>Sorghum-associated microbial communities from plants grown in Nebraska, USA.</title>
        <authorList>
            <person name="Schachtman D."/>
        </authorList>
    </citation>
    <scope>NUCLEOTIDE SEQUENCE [LARGE SCALE GENOMIC DNA]</scope>
    <source>
        <strain evidence="3 4">BE211</strain>
    </source>
</reference>
<dbReference type="InterPro" id="IPR008988">
    <property type="entry name" value="Transcriptional_repressor_C"/>
</dbReference>
<evidence type="ECO:0000256" key="1">
    <source>
        <dbReference type="ARBA" id="ARBA00023004"/>
    </source>
</evidence>
<feature type="domain" description="Ferrous iron transporter FeoA-like" evidence="2">
    <location>
        <begin position="1"/>
        <end position="74"/>
    </location>
</feature>
<dbReference type="Gene3D" id="2.30.30.90">
    <property type="match status" value="1"/>
</dbReference>
<evidence type="ECO:0000313" key="4">
    <source>
        <dbReference type="Proteomes" id="UP001258181"/>
    </source>
</evidence>